<accession>A0A699V735</accession>
<reference evidence="1" key="1">
    <citation type="journal article" date="2019" name="Sci. Rep.">
        <title>Draft genome of Tanacetum cinerariifolium, the natural source of mosquito coil.</title>
        <authorList>
            <person name="Yamashiro T."/>
            <person name="Shiraishi A."/>
            <person name="Satake H."/>
            <person name="Nakayama K."/>
        </authorList>
    </citation>
    <scope>NUCLEOTIDE SEQUENCE</scope>
</reference>
<dbReference type="AlphaFoldDB" id="A0A699V735"/>
<organism evidence="1">
    <name type="scientific">Tanacetum cinerariifolium</name>
    <name type="common">Dalmatian daisy</name>
    <name type="synonym">Chrysanthemum cinerariifolium</name>
    <dbReference type="NCBI Taxonomy" id="118510"/>
    <lineage>
        <taxon>Eukaryota</taxon>
        <taxon>Viridiplantae</taxon>
        <taxon>Streptophyta</taxon>
        <taxon>Embryophyta</taxon>
        <taxon>Tracheophyta</taxon>
        <taxon>Spermatophyta</taxon>
        <taxon>Magnoliopsida</taxon>
        <taxon>eudicotyledons</taxon>
        <taxon>Gunneridae</taxon>
        <taxon>Pentapetalae</taxon>
        <taxon>asterids</taxon>
        <taxon>campanulids</taxon>
        <taxon>Asterales</taxon>
        <taxon>Asteraceae</taxon>
        <taxon>Asteroideae</taxon>
        <taxon>Anthemideae</taxon>
        <taxon>Anthemidinae</taxon>
        <taxon>Tanacetum</taxon>
    </lineage>
</organism>
<protein>
    <submittedName>
        <fullName evidence="1">Putative ribonuclease H-like domain-containing protein</fullName>
    </submittedName>
</protein>
<evidence type="ECO:0000313" key="1">
    <source>
        <dbReference type="EMBL" id="GFD29568.1"/>
    </source>
</evidence>
<feature type="non-terminal residue" evidence="1">
    <location>
        <position position="1"/>
    </location>
</feature>
<gene>
    <name evidence="1" type="ORF">Tci_901537</name>
</gene>
<dbReference type="EMBL" id="BKCJ011396057">
    <property type="protein sequence ID" value="GFD29568.1"/>
    <property type="molecule type" value="Genomic_DNA"/>
</dbReference>
<proteinExistence type="predicted"/>
<sequence length="50" mass="5110">RLISWQCKKKTIVATSSTKAEYVAAANCYGQHASNAAGSTCVPAGGTGSY</sequence>
<name>A0A699V735_TANCI</name>
<comment type="caution">
    <text evidence="1">The sequence shown here is derived from an EMBL/GenBank/DDBJ whole genome shotgun (WGS) entry which is preliminary data.</text>
</comment>